<organism evidence="2 3">
    <name type="scientific">Leminorella richardii</name>
    <dbReference type="NCBI Taxonomy" id="158841"/>
    <lineage>
        <taxon>Bacteria</taxon>
        <taxon>Pseudomonadati</taxon>
        <taxon>Pseudomonadota</taxon>
        <taxon>Gammaproteobacteria</taxon>
        <taxon>Enterobacterales</taxon>
        <taxon>Budviciaceae</taxon>
        <taxon>Leminorella</taxon>
    </lineage>
</organism>
<dbReference type="OrthoDB" id="6944087at2"/>
<protein>
    <recommendedName>
        <fullName evidence="4">Lipoprotein</fullName>
    </recommendedName>
</protein>
<dbReference type="Proteomes" id="UP000249005">
    <property type="component" value="Chromosome 1"/>
</dbReference>
<dbReference type="KEGG" id="lri:NCTC12151_00935"/>
<dbReference type="AlphaFoldDB" id="A0A2X4UQP8"/>
<sequence>MKKCVLIVVALFTLLLAGCEFDKPEMTTEQFQAAMEAEGFTIDKSKDMDGKGKSVKRYLVAEKDGVTVNFLIYTSVERAIQAYTGMEKEYESRKAASNLTSSSKFGMGNYNKFTLRYNDRYVLITRIGSTMIFVGTQADRREWIAPLIEKMGY</sequence>
<name>A0A2X4UQP8_9GAMM</name>
<evidence type="ECO:0000313" key="3">
    <source>
        <dbReference type="Proteomes" id="UP000249005"/>
    </source>
</evidence>
<evidence type="ECO:0008006" key="4">
    <source>
        <dbReference type="Google" id="ProtNLM"/>
    </source>
</evidence>
<keyword evidence="1" id="KW-0732">Signal</keyword>
<dbReference type="RefSeq" id="WP_111739513.1">
    <property type="nucleotide sequence ID" value="NZ_LR698987.1"/>
</dbReference>
<dbReference type="PROSITE" id="PS51257">
    <property type="entry name" value="PROKAR_LIPOPROTEIN"/>
    <property type="match status" value="1"/>
</dbReference>
<reference evidence="2 3" key="1">
    <citation type="submission" date="2018-06" db="EMBL/GenBank/DDBJ databases">
        <authorList>
            <consortium name="Pathogen Informatics"/>
            <person name="Doyle S."/>
        </authorList>
    </citation>
    <scope>NUCLEOTIDE SEQUENCE [LARGE SCALE GENOMIC DNA]</scope>
    <source>
        <strain evidence="2 3">NCTC12151</strain>
    </source>
</reference>
<accession>A0A2X4UQP8</accession>
<gene>
    <name evidence="2" type="ORF">NCTC12151_00935</name>
</gene>
<dbReference type="EMBL" id="LS483470">
    <property type="protein sequence ID" value="SQI36942.1"/>
    <property type="molecule type" value="Genomic_DNA"/>
</dbReference>
<feature type="chain" id="PRO_5016099185" description="Lipoprotein" evidence="1">
    <location>
        <begin position="23"/>
        <end position="153"/>
    </location>
</feature>
<proteinExistence type="predicted"/>
<feature type="signal peptide" evidence="1">
    <location>
        <begin position="1"/>
        <end position="22"/>
    </location>
</feature>
<evidence type="ECO:0000256" key="1">
    <source>
        <dbReference type="SAM" id="SignalP"/>
    </source>
</evidence>
<keyword evidence="3" id="KW-1185">Reference proteome</keyword>
<evidence type="ECO:0000313" key="2">
    <source>
        <dbReference type="EMBL" id="SQI36942.1"/>
    </source>
</evidence>